<dbReference type="PRINTS" id="PR00342">
    <property type="entry name" value="RHESUSRHD"/>
</dbReference>
<keyword evidence="7 8" id="KW-0924">Ammonia transport</keyword>
<evidence type="ECO:0000256" key="9">
    <source>
        <dbReference type="SAM" id="SignalP"/>
    </source>
</evidence>
<dbReference type="PANTHER" id="PTHR11730:SF6">
    <property type="entry name" value="AMMONIUM TRANSPORTER"/>
    <property type="match status" value="1"/>
</dbReference>
<feature type="domain" description="Ammonium transporter AmtB-like" evidence="10">
    <location>
        <begin position="28"/>
        <end position="409"/>
    </location>
</feature>
<evidence type="ECO:0000256" key="1">
    <source>
        <dbReference type="ARBA" id="ARBA00004141"/>
    </source>
</evidence>
<dbReference type="InterPro" id="IPR024041">
    <property type="entry name" value="NH4_transpt_AmtB-like_dom"/>
</dbReference>
<evidence type="ECO:0000256" key="2">
    <source>
        <dbReference type="ARBA" id="ARBA00005887"/>
    </source>
</evidence>
<comment type="subcellular location">
    <subcellularLocation>
        <location evidence="8">Cell membrane</location>
        <topology evidence="8">Multi-pass membrane protein</topology>
    </subcellularLocation>
    <subcellularLocation>
        <location evidence="1">Membrane</location>
        <topology evidence="1">Multi-pass membrane protein</topology>
    </subcellularLocation>
</comment>
<keyword evidence="4 8" id="KW-0812">Transmembrane</keyword>
<keyword evidence="5 8" id="KW-1133">Transmembrane helix</keyword>
<gene>
    <name evidence="11" type="ORF">A11A3_06420</name>
</gene>
<evidence type="ECO:0000256" key="5">
    <source>
        <dbReference type="ARBA" id="ARBA00022989"/>
    </source>
</evidence>
<comment type="caution">
    <text evidence="11">The sequence shown here is derived from an EMBL/GenBank/DDBJ whole genome shotgun (WGS) entry which is preliminary data.</text>
</comment>
<name>L0WG99_9GAMM</name>
<feature type="transmembrane region" description="Helical" evidence="8">
    <location>
        <begin position="68"/>
        <end position="86"/>
    </location>
</feature>
<protein>
    <recommendedName>
        <fullName evidence="8">Ammonium transporter</fullName>
    </recommendedName>
</protein>
<proteinExistence type="inferred from homology"/>
<feature type="transmembrane region" description="Helical" evidence="8">
    <location>
        <begin position="29"/>
        <end position="47"/>
    </location>
</feature>
<dbReference type="InterPro" id="IPR002229">
    <property type="entry name" value="RhesusRHD"/>
</dbReference>
<dbReference type="eggNOG" id="COG0004">
    <property type="taxonomic scope" value="Bacteria"/>
</dbReference>
<evidence type="ECO:0000256" key="8">
    <source>
        <dbReference type="RuleBase" id="RU362002"/>
    </source>
</evidence>
<evidence type="ECO:0000256" key="7">
    <source>
        <dbReference type="ARBA" id="ARBA00023177"/>
    </source>
</evidence>
<dbReference type="Pfam" id="PF00909">
    <property type="entry name" value="Ammonium_transp"/>
    <property type="match status" value="1"/>
</dbReference>
<comment type="similarity">
    <text evidence="2 8">Belongs to the ammonia transporter channel (TC 1.A.11.2) family.</text>
</comment>
<dbReference type="AlphaFoldDB" id="L0WG99"/>
<feature type="transmembrane region" description="Helical" evidence="8">
    <location>
        <begin position="325"/>
        <end position="347"/>
    </location>
</feature>
<dbReference type="InterPro" id="IPR029020">
    <property type="entry name" value="Ammonium/urea_transptr"/>
</dbReference>
<reference evidence="11 12" key="1">
    <citation type="journal article" date="2012" name="J. Bacteriol.">
        <title>Genome Sequence of the Alkane-Degrading Bacterium Alcanivorax hongdengensis Type Strain A-11-3.</title>
        <authorList>
            <person name="Lai Q."/>
            <person name="Shao Z."/>
        </authorList>
    </citation>
    <scope>NUCLEOTIDE SEQUENCE [LARGE SCALE GENOMIC DNA]</scope>
    <source>
        <strain evidence="11 12">A-11-3</strain>
    </source>
</reference>
<evidence type="ECO:0000313" key="12">
    <source>
        <dbReference type="Proteomes" id="UP000010164"/>
    </source>
</evidence>
<evidence type="ECO:0000313" key="11">
    <source>
        <dbReference type="EMBL" id="EKF74845.1"/>
    </source>
</evidence>
<evidence type="ECO:0000256" key="4">
    <source>
        <dbReference type="ARBA" id="ARBA00022692"/>
    </source>
</evidence>
<dbReference type="RefSeq" id="WP_008928467.1">
    <property type="nucleotide sequence ID" value="NZ_AMRJ01000007.1"/>
</dbReference>
<dbReference type="GO" id="GO:0097272">
    <property type="term" value="P:ammonium homeostasis"/>
    <property type="evidence" value="ECO:0007669"/>
    <property type="project" value="TreeGrafter"/>
</dbReference>
<dbReference type="NCBIfam" id="TIGR00836">
    <property type="entry name" value="amt"/>
    <property type="match status" value="1"/>
</dbReference>
<feature type="transmembrane region" description="Helical" evidence="8">
    <location>
        <begin position="106"/>
        <end position="127"/>
    </location>
</feature>
<dbReference type="STRING" id="1177179.A11A3_06420"/>
<evidence type="ECO:0000256" key="6">
    <source>
        <dbReference type="ARBA" id="ARBA00023136"/>
    </source>
</evidence>
<feature type="signal peptide" evidence="9">
    <location>
        <begin position="1"/>
        <end position="19"/>
    </location>
</feature>
<keyword evidence="6 8" id="KW-0472">Membrane</keyword>
<dbReference type="Proteomes" id="UP000010164">
    <property type="component" value="Unassembled WGS sequence"/>
</dbReference>
<feature type="transmembrane region" description="Helical" evidence="8">
    <location>
        <begin position="213"/>
        <end position="230"/>
    </location>
</feature>
<feature type="chain" id="PRO_5003947972" description="Ammonium transporter" evidence="9">
    <location>
        <begin position="20"/>
        <end position="429"/>
    </location>
</feature>
<feature type="transmembrane region" description="Helical" evidence="8">
    <location>
        <begin position="359"/>
        <end position="388"/>
    </location>
</feature>
<organism evidence="11 12">
    <name type="scientific">Alcanivorax hongdengensis A-11-3</name>
    <dbReference type="NCBI Taxonomy" id="1177179"/>
    <lineage>
        <taxon>Bacteria</taxon>
        <taxon>Pseudomonadati</taxon>
        <taxon>Pseudomonadota</taxon>
        <taxon>Gammaproteobacteria</taxon>
        <taxon>Oceanospirillales</taxon>
        <taxon>Alcanivoracaceae</taxon>
        <taxon>Alcanivorax</taxon>
    </lineage>
</organism>
<dbReference type="OrthoDB" id="9814202at2"/>
<dbReference type="GO" id="GO:0005886">
    <property type="term" value="C:plasma membrane"/>
    <property type="evidence" value="ECO:0007669"/>
    <property type="project" value="UniProtKB-SubCell"/>
</dbReference>
<accession>L0WG99</accession>
<sequence>MKLPPLFASLLLLPTVSHASDMSATDIVWVTTAAALVFIMQAGFALLESGLSRAKNALNVVMKNYMDLCVGTLVFWAVGYGIMFGSNPSGWFGEDGFMLSHGSSSTWAMLLFQIMFAATAATIASGAMAERTRYVGYLCGAMLITGLIYPLYGSWAWNSNGWLNQLGFIDFAGSTVVHSIGGWCALAGIMVVGPRLGRFDQKGKPRTIPGHNLSYVALGGFILWFGWFGFNGGSTLAASVDIARVNLNTQLAAAAGAVGSVLYRVLSRRPVLLTETVNGSIAGLVAITAGCATMVPGYAIITGFLAGLLAALGGRLMLAMRLDDVVGAVPVHAFAGAWGTLAAGLFYDGDLFDSQRILVQLLGIVVAFGWAFFTALIMYMLVAILAGLRAPAIHEQRGLDVSEHAESGYPEFASGNLYDADLATDMERR</sequence>
<dbReference type="Gene3D" id="1.10.3430.10">
    <property type="entry name" value="Ammonium transporter AmtB like domains"/>
    <property type="match status" value="1"/>
</dbReference>
<dbReference type="InterPro" id="IPR018047">
    <property type="entry name" value="Ammonium_transpt_CS"/>
</dbReference>
<comment type="caution">
    <text evidence="8">Lacks conserved residue(s) required for the propagation of feature annotation.</text>
</comment>
<evidence type="ECO:0000259" key="10">
    <source>
        <dbReference type="Pfam" id="PF00909"/>
    </source>
</evidence>
<feature type="transmembrane region" description="Helical" evidence="8">
    <location>
        <begin position="134"/>
        <end position="152"/>
    </location>
</feature>
<dbReference type="PATRIC" id="fig|1177179.3.peg.1292"/>
<dbReference type="GO" id="GO:0008519">
    <property type="term" value="F:ammonium channel activity"/>
    <property type="evidence" value="ECO:0007669"/>
    <property type="project" value="InterPro"/>
</dbReference>
<dbReference type="InterPro" id="IPR001905">
    <property type="entry name" value="Ammonium_transpt"/>
</dbReference>
<dbReference type="EMBL" id="AMRJ01000007">
    <property type="protein sequence ID" value="EKF74845.1"/>
    <property type="molecule type" value="Genomic_DNA"/>
</dbReference>
<dbReference type="SUPFAM" id="SSF111352">
    <property type="entry name" value="Ammonium transporter"/>
    <property type="match status" value="1"/>
</dbReference>
<evidence type="ECO:0000256" key="3">
    <source>
        <dbReference type="ARBA" id="ARBA00022448"/>
    </source>
</evidence>
<dbReference type="PROSITE" id="PS01219">
    <property type="entry name" value="AMMONIUM_TRANSP"/>
    <property type="match status" value="1"/>
</dbReference>
<feature type="transmembrane region" description="Helical" evidence="8">
    <location>
        <begin position="172"/>
        <end position="192"/>
    </location>
</feature>
<feature type="transmembrane region" description="Helical" evidence="8">
    <location>
        <begin position="295"/>
        <end position="313"/>
    </location>
</feature>
<keyword evidence="3 8" id="KW-0813">Transport</keyword>
<dbReference type="PANTHER" id="PTHR11730">
    <property type="entry name" value="AMMONIUM TRANSPORTER"/>
    <property type="match status" value="1"/>
</dbReference>
<keyword evidence="12" id="KW-1185">Reference proteome</keyword>
<keyword evidence="9" id="KW-0732">Signal</keyword>